<evidence type="ECO:0000256" key="10">
    <source>
        <dbReference type="PIRSR" id="PIRSR000412-50"/>
    </source>
</evidence>
<dbReference type="InterPro" id="IPR015424">
    <property type="entry name" value="PyrdxlP-dep_Trfase"/>
</dbReference>
<evidence type="ECO:0000256" key="2">
    <source>
        <dbReference type="ARBA" id="ARBA00004496"/>
    </source>
</evidence>
<dbReference type="InterPro" id="IPR039429">
    <property type="entry name" value="SHMT-like_dom"/>
</dbReference>
<name>A0A1F5JS23_9BACT</name>
<comment type="similarity">
    <text evidence="3 9">Belongs to the SHMT family.</text>
</comment>
<comment type="subcellular location">
    <subcellularLocation>
        <location evidence="2 9">Cytoplasm</location>
    </subcellularLocation>
</comment>
<evidence type="ECO:0000259" key="11">
    <source>
        <dbReference type="Pfam" id="PF00464"/>
    </source>
</evidence>
<organism evidence="12 13">
    <name type="scientific">Candidatus Daviesbacteria bacterium RIFCSPHIGHO2_02_FULL_36_13</name>
    <dbReference type="NCBI Taxonomy" id="1797768"/>
    <lineage>
        <taxon>Bacteria</taxon>
        <taxon>Candidatus Daviesiibacteriota</taxon>
    </lineage>
</organism>
<keyword evidence="9" id="KW-0028">Amino-acid biosynthesis</keyword>
<dbReference type="Gene3D" id="3.90.1150.10">
    <property type="entry name" value="Aspartate Aminotransferase, domain 1"/>
    <property type="match status" value="1"/>
</dbReference>
<dbReference type="GO" id="GO:0035999">
    <property type="term" value="P:tetrahydrofolate interconversion"/>
    <property type="evidence" value="ECO:0007669"/>
    <property type="project" value="UniProtKB-UniRule"/>
</dbReference>
<dbReference type="UniPathway" id="UPA00193"/>
<keyword evidence="6 9" id="KW-0554">One-carbon metabolism</keyword>
<feature type="domain" description="Serine hydroxymethyltransferase-like" evidence="11">
    <location>
        <begin position="9"/>
        <end position="387"/>
    </location>
</feature>
<evidence type="ECO:0000313" key="13">
    <source>
        <dbReference type="Proteomes" id="UP000176902"/>
    </source>
</evidence>
<dbReference type="GO" id="GO:0019264">
    <property type="term" value="P:glycine biosynthetic process from serine"/>
    <property type="evidence" value="ECO:0007669"/>
    <property type="project" value="UniProtKB-UniRule"/>
</dbReference>
<dbReference type="Gene3D" id="3.40.640.10">
    <property type="entry name" value="Type I PLP-dependent aspartate aminotransferase-like (Major domain)"/>
    <property type="match status" value="1"/>
</dbReference>
<dbReference type="PANTHER" id="PTHR11680:SF35">
    <property type="entry name" value="SERINE HYDROXYMETHYLTRANSFERASE 1"/>
    <property type="match status" value="1"/>
</dbReference>
<accession>A0A1F5JS23</accession>
<evidence type="ECO:0000256" key="7">
    <source>
        <dbReference type="ARBA" id="ARBA00022679"/>
    </source>
</evidence>
<comment type="subunit">
    <text evidence="4 9">Homodimer.</text>
</comment>
<feature type="site" description="Plays an important role in substrate specificity" evidence="9">
    <location>
        <position position="225"/>
    </location>
</feature>
<dbReference type="InterPro" id="IPR015421">
    <property type="entry name" value="PyrdxlP-dep_Trfase_major"/>
</dbReference>
<proteinExistence type="inferred from homology"/>
<dbReference type="PANTHER" id="PTHR11680">
    <property type="entry name" value="SERINE HYDROXYMETHYLTRANSFERASE"/>
    <property type="match status" value="1"/>
</dbReference>
<reference evidence="12 13" key="1">
    <citation type="journal article" date="2016" name="Nat. Commun.">
        <title>Thousands of microbial genomes shed light on interconnected biogeochemical processes in an aquifer system.</title>
        <authorList>
            <person name="Anantharaman K."/>
            <person name="Brown C.T."/>
            <person name="Hug L.A."/>
            <person name="Sharon I."/>
            <person name="Castelle C.J."/>
            <person name="Probst A.J."/>
            <person name="Thomas B.C."/>
            <person name="Singh A."/>
            <person name="Wilkins M.J."/>
            <person name="Karaoz U."/>
            <person name="Brodie E.L."/>
            <person name="Williams K.H."/>
            <person name="Hubbard S.S."/>
            <person name="Banfield J.F."/>
        </authorList>
    </citation>
    <scope>NUCLEOTIDE SEQUENCE [LARGE SCALE GENOMIC DNA]</scope>
</reference>
<comment type="caution">
    <text evidence="12">The sequence shown here is derived from an EMBL/GenBank/DDBJ whole genome shotgun (WGS) entry which is preliminary data.</text>
</comment>
<dbReference type="InterPro" id="IPR019798">
    <property type="entry name" value="Ser_HO-MeTrfase_PLP_BS"/>
</dbReference>
<evidence type="ECO:0000256" key="3">
    <source>
        <dbReference type="ARBA" id="ARBA00006376"/>
    </source>
</evidence>
<dbReference type="HAMAP" id="MF_00051">
    <property type="entry name" value="SHMT"/>
    <property type="match status" value="1"/>
</dbReference>
<dbReference type="PIRSF" id="PIRSF000412">
    <property type="entry name" value="SHMT"/>
    <property type="match status" value="1"/>
</dbReference>
<dbReference type="GO" id="GO:0005829">
    <property type="term" value="C:cytosol"/>
    <property type="evidence" value="ECO:0007669"/>
    <property type="project" value="TreeGrafter"/>
</dbReference>
<evidence type="ECO:0000256" key="4">
    <source>
        <dbReference type="ARBA" id="ARBA00011738"/>
    </source>
</evidence>
<keyword evidence="8 9" id="KW-0663">Pyridoxal phosphate</keyword>
<feature type="binding site" evidence="9">
    <location>
        <position position="118"/>
    </location>
    <ligand>
        <name>(6S)-5,6,7,8-tetrahydrofolate</name>
        <dbReference type="ChEBI" id="CHEBI:57453"/>
    </ligand>
</feature>
<dbReference type="GO" id="GO:0008168">
    <property type="term" value="F:methyltransferase activity"/>
    <property type="evidence" value="ECO:0007669"/>
    <property type="project" value="UniProtKB-KW"/>
</dbReference>
<evidence type="ECO:0000256" key="8">
    <source>
        <dbReference type="ARBA" id="ARBA00022898"/>
    </source>
</evidence>
<comment type="function">
    <text evidence="9">Catalyzes the reversible interconversion of serine and glycine with tetrahydrofolate (THF) serving as the one-carbon carrier. This reaction serves as the major source of one-carbon groups required for the biosynthesis of purines, thymidylate, methionine, and other important biomolecules. Also exhibits THF-independent aldolase activity toward beta-hydroxyamino acids, producing glycine and aldehydes, via a retro-aldol mechanism.</text>
</comment>
<dbReference type="STRING" id="1797768.A3C59_02230"/>
<gene>
    <name evidence="9 12" type="primary">glyA</name>
    <name evidence="12" type="ORF">A3C59_02230</name>
</gene>
<comment type="cofactor">
    <cofactor evidence="1 9 10">
        <name>pyridoxal 5'-phosphate</name>
        <dbReference type="ChEBI" id="CHEBI:597326"/>
    </cofactor>
</comment>
<dbReference type="SUPFAM" id="SSF53383">
    <property type="entry name" value="PLP-dependent transferases"/>
    <property type="match status" value="1"/>
</dbReference>
<dbReference type="GO" id="GO:0004372">
    <property type="term" value="F:glycine hydroxymethyltransferase activity"/>
    <property type="evidence" value="ECO:0007669"/>
    <property type="project" value="UniProtKB-UniRule"/>
</dbReference>
<dbReference type="GO" id="GO:0032259">
    <property type="term" value="P:methylation"/>
    <property type="evidence" value="ECO:0007669"/>
    <property type="project" value="UniProtKB-KW"/>
</dbReference>
<dbReference type="CDD" id="cd00378">
    <property type="entry name" value="SHMT"/>
    <property type="match status" value="1"/>
</dbReference>
<dbReference type="Pfam" id="PF00464">
    <property type="entry name" value="SHMT"/>
    <property type="match status" value="1"/>
</dbReference>
<dbReference type="AlphaFoldDB" id="A0A1F5JS23"/>
<feature type="modified residue" description="N6-(pyridoxal phosphate)lysine" evidence="9 10">
    <location>
        <position position="226"/>
    </location>
</feature>
<evidence type="ECO:0000256" key="9">
    <source>
        <dbReference type="HAMAP-Rule" id="MF_00051"/>
    </source>
</evidence>
<dbReference type="GO" id="GO:0030170">
    <property type="term" value="F:pyridoxal phosphate binding"/>
    <property type="evidence" value="ECO:0007669"/>
    <property type="project" value="UniProtKB-UniRule"/>
</dbReference>
<comment type="catalytic activity">
    <reaction evidence="9">
        <text>(6R)-5,10-methylene-5,6,7,8-tetrahydrofolate + glycine + H2O = (6S)-5,6,7,8-tetrahydrofolate + L-serine</text>
        <dbReference type="Rhea" id="RHEA:15481"/>
        <dbReference type="ChEBI" id="CHEBI:15377"/>
        <dbReference type="ChEBI" id="CHEBI:15636"/>
        <dbReference type="ChEBI" id="CHEBI:33384"/>
        <dbReference type="ChEBI" id="CHEBI:57305"/>
        <dbReference type="ChEBI" id="CHEBI:57453"/>
        <dbReference type="EC" id="2.1.2.1"/>
    </reaction>
</comment>
<dbReference type="UniPathway" id="UPA00288">
    <property type="reaction ID" value="UER01023"/>
</dbReference>
<protein>
    <recommendedName>
        <fullName evidence="9">Serine hydroxymethyltransferase</fullName>
        <shortName evidence="9">SHMT</shortName>
        <shortName evidence="9">Serine methylase</shortName>
        <ecNumber evidence="9">2.1.2.1</ecNumber>
    </recommendedName>
</protein>
<evidence type="ECO:0000313" key="12">
    <source>
        <dbReference type="EMBL" id="OGE31435.1"/>
    </source>
</evidence>
<evidence type="ECO:0000256" key="1">
    <source>
        <dbReference type="ARBA" id="ARBA00001933"/>
    </source>
</evidence>
<feature type="binding site" evidence="9">
    <location>
        <begin position="122"/>
        <end position="124"/>
    </location>
    <ligand>
        <name>(6S)-5,6,7,8-tetrahydrofolate</name>
        <dbReference type="ChEBI" id="CHEBI:57453"/>
    </ligand>
</feature>
<comment type="caution">
    <text evidence="9">Lacks conserved residue(s) required for the propagation of feature annotation.</text>
</comment>
<dbReference type="EMBL" id="MFCV01000039">
    <property type="protein sequence ID" value="OGE31435.1"/>
    <property type="molecule type" value="Genomic_DNA"/>
</dbReference>
<comment type="pathway">
    <text evidence="9">Amino-acid biosynthesis; glycine biosynthesis; glycine from L-serine: step 1/1.</text>
</comment>
<dbReference type="NCBIfam" id="NF000586">
    <property type="entry name" value="PRK00011.1"/>
    <property type="match status" value="1"/>
</dbReference>
<evidence type="ECO:0000256" key="5">
    <source>
        <dbReference type="ARBA" id="ARBA00022490"/>
    </source>
</evidence>
<dbReference type="EC" id="2.1.2.1" evidence="9"/>
<keyword evidence="5 9" id="KW-0963">Cytoplasm</keyword>
<keyword evidence="7 9" id="KW-0808">Transferase</keyword>
<sequence>MASHVAGAKKVFDLIREEEKRQKEVLEMIPSENYASANVMRATGSVLTNKYSEGYPHKRYYQGNSVADKVEDYAQELVKKLFDVPHVNVQPYSGSPANAAVYLALMEPFKDKVMGLTLSFGGHLTHGSPVSFSGKYFPVVSYPVGEDGYLDYDAIEKMAVKEKPKLIICGFTAYSRIIDFKRFGEIADKAGAYLLADISHITGLVVAGVHPSPVPYVHIIMTTTHKTLRGPRGAMLMVTEKGIKKDPELAEKIDKAVFPGLQGGPHDNTTAAIAVALEEASTPAFKKYGAQIVKNSKALAKQLIKNGFDLVSGGTDNHLILIDLQNKNVNGAAAALALEVAGIVTNKNAVPKDPMPPFYPSGIRLGTPALTTRGMKEKDMVKVANWIKEVVLEVSGQQMPRDKEQRSEFWKKFRKEVVKNKKLLAIAKEIKVFAGKFPVPGIQ</sequence>
<dbReference type="FunFam" id="3.40.640.10:FF:000001">
    <property type="entry name" value="Serine hydroxymethyltransferase"/>
    <property type="match status" value="1"/>
</dbReference>
<dbReference type="PROSITE" id="PS00096">
    <property type="entry name" value="SHMT"/>
    <property type="match status" value="1"/>
</dbReference>
<evidence type="ECO:0000256" key="6">
    <source>
        <dbReference type="ARBA" id="ARBA00022563"/>
    </source>
</evidence>
<comment type="pathway">
    <text evidence="9">One-carbon metabolism; tetrahydrofolate interconversion.</text>
</comment>
<dbReference type="InterPro" id="IPR001085">
    <property type="entry name" value="Ser_HO-MeTrfase"/>
</dbReference>
<dbReference type="InterPro" id="IPR049943">
    <property type="entry name" value="Ser_HO-MeTrfase-like"/>
</dbReference>
<dbReference type="Proteomes" id="UP000176902">
    <property type="component" value="Unassembled WGS sequence"/>
</dbReference>
<dbReference type="InterPro" id="IPR015422">
    <property type="entry name" value="PyrdxlP-dep_Trfase_small"/>
</dbReference>
<keyword evidence="12" id="KW-0489">Methyltransferase</keyword>